<evidence type="ECO:0000313" key="5">
    <source>
        <dbReference type="EMBL" id="KAG8054049.1"/>
    </source>
</evidence>
<reference evidence="5" key="1">
    <citation type="journal article" date="2021" name="bioRxiv">
        <title>Whole Genome Assembly and Annotation of Northern Wild Rice, Zizania palustris L., Supports a Whole Genome Duplication in the Zizania Genus.</title>
        <authorList>
            <person name="Haas M."/>
            <person name="Kono T."/>
            <person name="Macchietto M."/>
            <person name="Millas R."/>
            <person name="McGilp L."/>
            <person name="Shao M."/>
            <person name="Duquette J."/>
            <person name="Hirsch C.N."/>
            <person name="Kimball J."/>
        </authorList>
    </citation>
    <scope>NUCLEOTIDE SEQUENCE</scope>
    <source>
        <tissue evidence="5">Fresh leaf tissue</tissue>
    </source>
</reference>
<evidence type="ECO:0000256" key="1">
    <source>
        <dbReference type="ARBA" id="ARBA00004623"/>
    </source>
</evidence>
<proteinExistence type="predicted"/>
<gene>
    <name evidence="5" type="ORF">GUJ93_ZPchr0001g32989</name>
</gene>
<evidence type="ECO:0000256" key="3">
    <source>
        <dbReference type="ARBA" id="ARBA00022737"/>
    </source>
</evidence>
<organism evidence="5 6">
    <name type="scientific">Zizania palustris</name>
    <name type="common">Northern wild rice</name>
    <dbReference type="NCBI Taxonomy" id="103762"/>
    <lineage>
        <taxon>Eukaryota</taxon>
        <taxon>Viridiplantae</taxon>
        <taxon>Streptophyta</taxon>
        <taxon>Embryophyta</taxon>
        <taxon>Tracheophyta</taxon>
        <taxon>Spermatophyta</taxon>
        <taxon>Magnoliopsida</taxon>
        <taxon>Liliopsida</taxon>
        <taxon>Poales</taxon>
        <taxon>Poaceae</taxon>
        <taxon>BOP clade</taxon>
        <taxon>Oryzoideae</taxon>
        <taxon>Oryzeae</taxon>
        <taxon>Zizaniinae</taxon>
        <taxon>Zizania</taxon>
    </lineage>
</organism>
<accession>A0A8J5VTF8</accession>
<evidence type="ECO:0000256" key="4">
    <source>
        <dbReference type="SAM" id="MobiDB-lite"/>
    </source>
</evidence>
<dbReference type="InterPro" id="IPR048720">
    <property type="entry name" value="PROPPIN"/>
</dbReference>
<dbReference type="SMART" id="SM00320">
    <property type="entry name" value="WD40"/>
    <property type="match status" value="4"/>
</dbReference>
<evidence type="ECO:0000313" key="6">
    <source>
        <dbReference type="Proteomes" id="UP000729402"/>
    </source>
</evidence>
<dbReference type="OrthoDB" id="1667587at2759"/>
<dbReference type="FunFam" id="2.130.10.10:FF:001083">
    <property type="entry name" value="Autophagy-related protein 18a isoform A"/>
    <property type="match status" value="1"/>
</dbReference>
<dbReference type="GO" id="GO:0034045">
    <property type="term" value="C:phagophore assembly site membrane"/>
    <property type="evidence" value="ECO:0007669"/>
    <property type="project" value="UniProtKB-SubCell"/>
</dbReference>
<dbReference type="Proteomes" id="UP000729402">
    <property type="component" value="Unassembled WGS sequence"/>
</dbReference>
<evidence type="ECO:0008006" key="7">
    <source>
        <dbReference type="Google" id="ProtNLM"/>
    </source>
</evidence>
<dbReference type="PANTHER" id="PTHR11227">
    <property type="entry name" value="WD-REPEAT PROTEIN INTERACTING WITH PHOSPHOINOSIDES WIPI -RELATED"/>
    <property type="match status" value="1"/>
</dbReference>
<feature type="compositionally biased region" description="Pro residues" evidence="4">
    <location>
        <begin position="7"/>
        <end position="27"/>
    </location>
</feature>
<dbReference type="AlphaFoldDB" id="A0A8J5VTF8"/>
<evidence type="ECO:0000256" key="2">
    <source>
        <dbReference type="ARBA" id="ARBA00022574"/>
    </source>
</evidence>
<comment type="caution">
    <text evidence="5">The sequence shown here is derived from an EMBL/GenBank/DDBJ whole genome shotgun (WGS) entry which is preliminary data.</text>
</comment>
<keyword evidence="6" id="KW-1185">Reference proteome</keyword>
<keyword evidence="3" id="KW-0677">Repeat</keyword>
<feature type="compositionally biased region" description="Low complexity" evidence="4">
    <location>
        <begin position="46"/>
        <end position="62"/>
    </location>
</feature>
<dbReference type="InterPro" id="IPR001680">
    <property type="entry name" value="WD40_rpt"/>
</dbReference>
<protein>
    <recommendedName>
        <fullName evidence="7">WD repeat domain phosphoinositide-interacting protein 3</fullName>
    </recommendedName>
</protein>
<dbReference type="EMBL" id="JAAALK010000288">
    <property type="protein sequence ID" value="KAG8054049.1"/>
    <property type="molecule type" value="Genomic_DNA"/>
</dbReference>
<dbReference type="Pfam" id="PF21032">
    <property type="entry name" value="PROPPIN"/>
    <property type="match status" value="1"/>
</dbReference>
<comment type="subcellular location">
    <subcellularLocation>
        <location evidence="1">Preautophagosomal structure membrane</location>
        <topology evidence="1">Peripheral membrane protein</topology>
    </subcellularLocation>
</comment>
<name>A0A8J5VTF8_ZIZPA</name>
<reference evidence="5" key="2">
    <citation type="submission" date="2021-02" db="EMBL/GenBank/DDBJ databases">
        <authorList>
            <person name="Kimball J.A."/>
            <person name="Haas M.W."/>
            <person name="Macchietto M."/>
            <person name="Kono T."/>
            <person name="Duquette J."/>
            <person name="Shao M."/>
        </authorList>
    </citation>
    <scope>NUCLEOTIDE SEQUENCE</scope>
    <source>
        <tissue evidence="5">Fresh leaf tissue</tissue>
    </source>
</reference>
<sequence>MATPAAAPAPPNPNLVPGDPPQAPESPLPTTSIDPTPSGDEENDDSSVSSASSTPTAKAAAAGGAGAEKADSAAKDLLHISFNQDYGCFAAGTKSGFRIYNCDPLREIFRRDLASAGDNGGGGGIGVVEMLFRCNILALVGGGDNPHYPPNKVMIWDDHQSRCIGELSFRSPVRGVRLRRDRIVVVLENKVFVYNFADLKLMHQIETAPNPKGLCAVSQQPGSIVLVCPGAQKGQVRVEHYGARKTKFINAHTSRVACFALSQDGRLIATASSKGTLVRIYNAAEGNLLQEVRRGADRAEIYSLAFSNNLQYLAVSSDKGTIHVFNLKINVGLTTNDKPLPAPDPDVPHIGPSLSFIKGVLPKYFHSEWSVAQFRLHEGEQYIVAFGHEKNTVAVVGMDGSFYKCQFDPVNGGEMLQLECFNFLKPSDQP</sequence>
<feature type="region of interest" description="Disordered" evidence="4">
    <location>
        <begin position="1"/>
        <end position="63"/>
    </location>
</feature>
<keyword evidence="2" id="KW-0853">WD repeat</keyword>